<evidence type="ECO:0000256" key="2">
    <source>
        <dbReference type="ARBA" id="ARBA00022448"/>
    </source>
</evidence>
<dbReference type="Gene3D" id="3.40.190.10">
    <property type="entry name" value="Periplasmic binding protein-like II"/>
    <property type="match status" value="1"/>
</dbReference>
<evidence type="ECO:0000256" key="3">
    <source>
        <dbReference type="ARBA" id="ARBA00022729"/>
    </source>
</evidence>
<dbReference type="PANTHER" id="PTHR43649:SF12">
    <property type="entry name" value="DIACETYLCHITOBIOSE BINDING PROTEIN DASA"/>
    <property type="match status" value="1"/>
</dbReference>
<dbReference type="PANTHER" id="PTHR43649">
    <property type="entry name" value="ARABINOSE-BINDING PROTEIN-RELATED"/>
    <property type="match status" value="1"/>
</dbReference>
<evidence type="ECO:0000313" key="5">
    <source>
        <dbReference type="Proteomes" id="UP000282311"/>
    </source>
</evidence>
<dbReference type="GO" id="GO:0055085">
    <property type="term" value="P:transmembrane transport"/>
    <property type="evidence" value="ECO:0007669"/>
    <property type="project" value="InterPro"/>
</dbReference>
<dbReference type="AlphaFoldDB" id="A0A3B0CKJ8"/>
<evidence type="ECO:0000256" key="1">
    <source>
        <dbReference type="ARBA" id="ARBA00008520"/>
    </source>
</evidence>
<proteinExistence type="inferred from homology"/>
<protein>
    <submittedName>
        <fullName evidence="4">Extracellular solute-binding protein</fullName>
    </submittedName>
</protein>
<evidence type="ECO:0000313" key="4">
    <source>
        <dbReference type="EMBL" id="RKN84867.1"/>
    </source>
</evidence>
<dbReference type="SUPFAM" id="SSF53850">
    <property type="entry name" value="Periplasmic binding protein-like II"/>
    <property type="match status" value="1"/>
</dbReference>
<dbReference type="InterPro" id="IPR006059">
    <property type="entry name" value="SBP"/>
</dbReference>
<dbReference type="InterPro" id="IPR050490">
    <property type="entry name" value="Bact_solute-bd_prot1"/>
</dbReference>
<dbReference type="EMBL" id="RBAH01000006">
    <property type="protein sequence ID" value="RKN84867.1"/>
    <property type="molecule type" value="Genomic_DNA"/>
</dbReference>
<dbReference type="Pfam" id="PF01547">
    <property type="entry name" value="SBP_bac_1"/>
    <property type="match status" value="1"/>
</dbReference>
<reference evidence="4 5" key="1">
    <citation type="journal article" date="2007" name="Int. J. Syst. Evol. Microbiol.">
        <title>Paenibacillus ginsengarvi sp. nov., isolated from soil from ginseng cultivation.</title>
        <authorList>
            <person name="Yoon M.H."/>
            <person name="Ten L.N."/>
            <person name="Im W.T."/>
        </authorList>
    </citation>
    <scope>NUCLEOTIDE SEQUENCE [LARGE SCALE GENOMIC DNA]</scope>
    <source>
        <strain evidence="4 5">KCTC 13059</strain>
    </source>
</reference>
<dbReference type="Proteomes" id="UP000282311">
    <property type="component" value="Unassembled WGS sequence"/>
</dbReference>
<keyword evidence="2" id="KW-0813">Transport</keyword>
<comment type="similarity">
    <text evidence="1">Belongs to the bacterial solute-binding protein 1 family.</text>
</comment>
<dbReference type="PROSITE" id="PS01037">
    <property type="entry name" value="SBP_BACTERIAL_1"/>
    <property type="match status" value="1"/>
</dbReference>
<organism evidence="4 5">
    <name type="scientific">Paenibacillus ginsengarvi</name>
    <dbReference type="NCBI Taxonomy" id="400777"/>
    <lineage>
        <taxon>Bacteria</taxon>
        <taxon>Bacillati</taxon>
        <taxon>Bacillota</taxon>
        <taxon>Bacilli</taxon>
        <taxon>Bacillales</taxon>
        <taxon>Paenibacillaceae</taxon>
        <taxon>Paenibacillus</taxon>
    </lineage>
</organism>
<gene>
    <name evidence="4" type="ORF">D7M11_10045</name>
</gene>
<keyword evidence="3" id="KW-0732">Signal</keyword>
<dbReference type="InterPro" id="IPR006061">
    <property type="entry name" value="SBP_1_CS"/>
</dbReference>
<sequence length="444" mass="49249">MCGWQNRYDIYGDGGGNMKRSIFCIAMIMAVATAGCGKAASLPEDGMKQVATPVVDTRPVTLTAAIDGISVDERLKELIVQQLQQKHPNITLQIYPSAKGTTLNELIVAGQTPDLIFTFNGNLLSYRDRDLLYDMTPLLKTHNVDMSRYDANIIGDIRIASAKDEMYALPFSLNFHALYYNKDLFDKFGVPYPQDGMNWDRTLDLTKRVTRTEGGVQYRGLDTGNGVVWIAQPLSAAAVDPIKEKASVVTEEWKTVFNLVKSIYSIPGNDRKGDAFLKDKTLAMQLQLNMLAALEKPTAEGLNWDIAQYPSYPERPNTYGNASVQAIAITKSSAYKDQAMQVIRMIASDEFQMISSRKGWMPAVNNPDIQKSFGADVPYLAGKKLSSIFKSKPVKYPVSSQFRTKAESILQANFDLFLNNALDVNTSLAKAEEEINKMIAESGK</sequence>
<name>A0A3B0CKJ8_9BACL</name>
<accession>A0A3B0CKJ8</accession>
<comment type="caution">
    <text evidence="4">The sequence shown here is derived from an EMBL/GenBank/DDBJ whole genome shotgun (WGS) entry which is preliminary data.</text>
</comment>
<keyword evidence="5" id="KW-1185">Reference proteome</keyword>